<gene>
    <name evidence="1" type="ORF">PR048_018674</name>
</gene>
<dbReference type="SUPFAM" id="SSF53098">
    <property type="entry name" value="Ribonuclease H-like"/>
    <property type="match status" value="1"/>
</dbReference>
<evidence type="ECO:0000313" key="1">
    <source>
        <dbReference type="EMBL" id="KAJ8882186.1"/>
    </source>
</evidence>
<name>A0ABQ9HDC7_9NEOP</name>
<dbReference type="InterPro" id="IPR036397">
    <property type="entry name" value="RNaseH_sf"/>
</dbReference>
<reference evidence="1 2" key="1">
    <citation type="submission" date="2023-02" db="EMBL/GenBank/DDBJ databases">
        <title>LHISI_Scaffold_Assembly.</title>
        <authorList>
            <person name="Stuart O.P."/>
            <person name="Cleave R."/>
            <person name="Magrath M.J.L."/>
            <person name="Mikheyev A.S."/>
        </authorList>
    </citation>
    <scope>NUCLEOTIDE SEQUENCE [LARGE SCALE GENOMIC DNA]</scope>
    <source>
        <strain evidence="1">Daus_M_001</strain>
        <tissue evidence="1">Leg muscle</tissue>
    </source>
</reference>
<accession>A0ABQ9HDC7</accession>
<dbReference type="EMBL" id="JARBHB010000006">
    <property type="protein sequence ID" value="KAJ8882186.1"/>
    <property type="molecule type" value="Genomic_DNA"/>
</dbReference>
<proteinExistence type="predicted"/>
<dbReference type="Proteomes" id="UP001159363">
    <property type="component" value="Chromosome 5"/>
</dbReference>
<keyword evidence="2" id="KW-1185">Reference proteome</keyword>
<dbReference type="Gene3D" id="3.30.420.10">
    <property type="entry name" value="Ribonuclease H-like superfamily/Ribonuclease H"/>
    <property type="match status" value="1"/>
</dbReference>
<sequence>MVYLIGMQSEPDGDYKFILKYQDHLTKFVVFQPLKTKTAVEVADIILDIFCLLGTPNILHSENGREFCNKISSPMETEGSIRVCIVCDQQFEEEISSFECAEYFHSTCTSAPQSEIPLCHFCVKKSAIETSRKPCERGLEEESEKML</sequence>
<protein>
    <submittedName>
        <fullName evidence="1">Uncharacterized protein</fullName>
    </submittedName>
</protein>
<dbReference type="InterPro" id="IPR012337">
    <property type="entry name" value="RNaseH-like_sf"/>
</dbReference>
<organism evidence="1 2">
    <name type="scientific">Dryococelus australis</name>
    <dbReference type="NCBI Taxonomy" id="614101"/>
    <lineage>
        <taxon>Eukaryota</taxon>
        <taxon>Metazoa</taxon>
        <taxon>Ecdysozoa</taxon>
        <taxon>Arthropoda</taxon>
        <taxon>Hexapoda</taxon>
        <taxon>Insecta</taxon>
        <taxon>Pterygota</taxon>
        <taxon>Neoptera</taxon>
        <taxon>Polyneoptera</taxon>
        <taxon>Phasmatodea</taxon>
        <taxon>Verophasmatodea</taxon>
        <taxon>Anareolatae</taxon>
        <taxon>Phasmatidae</taxon>
        <taxon>Eurycanthinae</taxon>
        <taxon>Dryococelus</taxon>
    </lineage>
</organism>
<comment type="caution">
    <text evidence="1">The sequence shown here is derived from an EMBL/GenBank/DDBJ whole genome shotgun (WGS) entry which is preliminary data.</text>
</comment>
<evidence type="ECO:0000313" key="2">
    <source>
        <dbReference type="Proteomes" id="UP001159363"/>
    </source>
</evidence>